<dbReference type="AlphaFoldDB" id="A0A2M8W3G2"/>
<keyword evidence="1" id="KW-0812">Transmembrane</keyword>
<evidence type="ECO:0000313" key="3">
    <source>
        <dbReference type="Proteomes" id="UP000231586"/>
    </source>
</evidence>
<protein>
    <submittedName>
        <fullName evidence="2">Uncharacterized protein</fullName>
    </submittedName>
</protein>
<sequence>MSDNYLPPASPRANEGHTLAAWFAMIGVMVGVLLVGIGMVVVTPVVWVAGVVVVLVGLVGGWFLRKAGHGQPAED</sequence>
<gene>
    <name evidence="2" type="ORF">CLV34_2985</name>
</gene>
<feature type="transmembrane region" description="Helical" evidence="1">
    <location>
        <begin position="20"/>
        <end position="39"/>
    </location>
</feature>
<accession>A0A2M8W3G2</accession>
<evidence type="ECO:0000256" key="1">
    <source>
        <dbReference type="SAM" id="Phobius"/>
    </source>
</evidence>
<comment type="caution">
    <text evidence="2">The sequence shown here is derived from an EMBL/GenBank/DDBJ whole genome shotgun (WGS) entry which is preliminary data.</text>
</comment>
<proteinExistence type="predicted"/>
<reference evidence="2 3" key="1">
    <citation type="submission" date="2017-11" db="EMBL/GenBank/DDBJ databases">
        <title>Genomic Encyclopedia of Archaeal and Bacterial Type Strains, Phase II (KMG-II): From Individual Species to Whole Genera.</title>
        <authorList>
            <person name="Goeker M."/>
        </authorList>
    </citation>
    <scope>NUCLEOTIDE SEQUENCE [LARGE SCALE GENOMIC DNA]</scope>
    <source>
        <strain evidence="2 3">DSM 22413</strain>
    </source>
</reference>
<evidence type="ECO:0000313" key="2">
    <source>
        <dbReference type="EMBL" id="PJI85472.1"/>
    </source>
</evidence>
<keyword evidence="1" id="KW-0472">Membrane</keyword>
<dbReference type="EMBL" id="PGTZ01000012">
    <property type="protein sequence ID" value="PJI85472.1"/>
    <property type="molecule type" value="Genomic_DNA"/>
</dbReference>
<name>A0A2M8W3G2_9MICO</name>
<keyword evidence="3" id="KW-1185">Reference proteome</keyword>
<keyword evidence="1" id="KW-1133">Transmembrane helix</keyword>
<dbReference type="NCBIfam" id="NF041681">
    <property type="entry name" value="HGxxPAAW"/>
    <property type="match status" value="1"/>
</dbReference>
<dbReference type="RefSeq" id="WP_100351093.1">
    <property type="nucleotide sequence ID" value="NZ_PGTZ01000012.1"/>
</dbReference>
<dbReference type="Proteomes" id="UP000231586">
    <property type="component" value="Unassembled WGS sequence"/>
</dbReference>
<organism evidence="2 3">
    <name type="scientific">Luteimicrobium subarcticum</name>
    <dbReference type="NCBI Taxonomy" id="620910"/>
    <lineage>
        <taxon>Bacteria</taxon>
        <taxon>Bacillati</taxon>
        <taxon>Actinomycetota</taxon>
        <taxon>Actinomycetes</taxon>
        <taxon>Micrococcales</taxon>
        <taxon>Luteimicrobium</taxon>
    </lineage>
</organism>
<feature type="transmembrane region" description="Helical" evidence="1">
    <location>
        <begin position="45"/>
        <end position="64"/>
    </location>
</feature>